<dbReference type="GO" id="GO:0042597">
    <property type="term" value="C:periplasmic space"/>
    <property type="evidence" value="ECO:0007669"/>
    <property type="project" value="UniProtKB-SubCell"/>
</dbReference>
<keyword evidence="11" id="KW-1185">Reference proteome</keyword>
<evidence type="ECO:0000256" key="2">
    <source>
        <dbReference type="ARBA" id="ARBA00022723"/>
    </source>
</evidence>
<evidence type="ECO:0000256" key="5">
    <source>
        <dbReference type="ARBA" id="ARBA00022801"/>
    </source>
</evidence>
<keyword evidence="1 8" id="KW-0645">Protease</keyword>
<dbReference type="Proteomes" id="UP000308508">
    <property type="component" value="Unassembled WGS sequence"/>
</dbReference>
<name>A0A5R9PE49_9GAMM</name>
<dbReference type="GO" id="GO:0016020">
    <property type="term" value="C:membrane"/>
    <property type="evidence" value="ECO:0007669"/>
    <property type="project" value="InterPro"/>
</dbReference>
<dbReference type="Gene3D" id="1.25.40.10">
    <property type="entry name" value="Tetratricopeptide repeat domain"/>
    <property type="match status" value="1"/>
</dbReference>
<comment type="similarity">
    <text evidence="8">Belongs to the peptidase M48 family. BepA subfamily.</text>
</comment>
<dbReference type="AlphaFoldDB" id="A0A5R9PE49"/>
<comment type="subcellular location">
    <subcellularLocation>
        <location evidence="8">Periplasm</location>
    </subcellularLocation>
</comment>
<dbReference type="InterPro" id="IPR030873">
    <property type="entry name" value="Protease_BepA"/>
</dbReference>
<dbReference type="InterPro" id="IPR011990">
    <property type="entry name" value="TPR-like_helical_dom_sf"/>
</dbReference>
<evidence type="ECO:0000259" key="9">
    <source>
        <dbReference type="Pfam" id="PF01435"/>
    </source>
</evidence>
<dbReference type="HAMAP" id="MF_00997">
    <property type="entry name" value="Protease_BepA"/>
    <property type="match status" value="1"/>
</dbReference>
<evidence type="ECO:0000256" key="1">
    <source>
        <dbReference type="ARBA" id="ARBA00022670"/>
    </source>
</evidence>
<keyword evidence="5 8" id="KW-0378">Hydrolase</keyword>
<sequence length="543" mass="58358" precursor="true">MTPSPRRLSTALLACLLATGTAAAIAQDRGLPDIGSSAGSMLSPARQAEYGAMVLAQLRHAGYVLDDALLDGWLDDVGQRLSGASDRPQQSFTFFMLRDRQINAFATLGGYIGMNAGLVLAADSEDQVAGVLAHEISHVTQQHVLRGAEKAQRESLPILLATLGAIVAAQQAGGNSSGDATSAALMTGLGVLQQRQINYTRDNEAEADRIGIRTLAHAGYDPEAMADFFQTLQSVVRMNQGDERSAVPGYLQTHPLTLSRISEARERAAKLEPTLANTAATGPSNNPLLPPGLRIATGARSRQGQGSTGDFDWARERLRVLSAPTPAQAIREYQQMRAKAPLDEARRYGLAFAHQQAGQHAQALQELAPLAQARPDNLWLQIALGESEARTGHARDADRRFEALLARMPTHRALALGYARLLGERNTREAGIRAVAVLRPLLGGAGDDLPFQQAYARANEIAGEPVRAGEAWAEAAYLSGRPEQALVQLNNLKKRDDLDYYARARIDARIAAITPTVLELRRQGVRDDEASGGRLGFGVRSGR</sequence>
<evidence type="ECO:0000313" key="11">
    <source>
        <dbReference type="Proteomes" id="UP000308508"/>
    </source>
</evidence>
<organism evidence="10 11">
    <name type="scientific">Thermomonas fusca</name>
    <dbReference type="NCBI Taxonomy" id="215690"/>
    <lineage>
        <taxon>Bacteria</taxon>
        <taxon>Pseudomonadati</taxon>
        <taxon>Pseudomonadota</taxon>
        <taxon>Gammaproteobacteria</taxon>
        <taxon>Lysobacterales</taxon>
        <taxon>Lysobacteraceae</taxon>
        <taxon>Thermomonas</taxon>
    </lineage>
</organism>
<evidence type="ECO:0000256" key="4">
    <source>
        <dbReference type="ARBA" id="ARBA00022764"/>
    </source>
</evidence>
<keyword evidence="3 8" id="KW-0732">Signal</keyword>
<feature type="chain" id="PRO_5024519022" description="Putative beta-barrel assembly-enhancing protease" evidence="8">
    <location>
        <begin position="27"/>
        <end position="543"/>
    </location>
</feature>
<protein>
    <recommendedName>
        <fullName evidence="8">Putative beta-barrel assembly-enhancing protease</fullName>
        <ecNumber evidence="8">3.4.-.-</ecNumber>
    </recommendedName>
</protein>
<dbReference type="Pfam" id="PF01435">
    <property type="entry name" value="Peptidase_M48"/>
    <property type="match status" value="1"/>
</dbReference>
<feature type="signal peptide" evidence="8">
    <location>
        <begin position="1"/>
        <end position="26"/>
    </location>
</feature>
<comment type="cofactor">
    <cofactor evidence="8">
        <name>Zn(2+)</name>
        <dbReference type="ChEBI" id="CHEBI:29105"/>
    </cofactor>
    <text evidence="8">Binds 1 zinc ion per subunit.</text>
</comment>
<dbReference type="InterPro" id="IPR001915">
    <property type="entry name" value="Peptidase_M48"/>
</dbReference>
<comment type="function">
    <text evidence="8">Functions as both a chaperone and a metalloprotease. Maintains the integrity of the outer membrane by promoting either the assembly or the elimination of outer membrane proteins, depending on their folding state.</text>
</comment>
<feature type="binding site" evidence="8">
    <location>
        <position position="138"/>
    </location>
    <ligand>
        <name>Zn(2+)</name>
        <dbReference type="ChEBI" id="CHEBI:29105"/>
        <note>catalytic</note>
    </ligand>
</feature>
<dbReference type="RefSeq" id="WP_138347893.1">
    <property type="nucleotide sequence ID" value="NZ_SROY01000002.1"/>
</dbReference>
<dbReference type="STRING" id="1123377.GCA_000423885_00583"/>
<feature type="active site" description="Proton donor" evidence="8">
    <location>
        <position position="208"/>
    </location>
</feature>
<dbReference type="Gene3D" id="3.30.2010.10">
    <property type="entry name" value="Metalloproteases ('zincins'), catalytic domain"/>
    <property type="match status" value="1"/>
</dbReference>
<dbReference type="GO" id="GO:0051603">
    <property type="term" value="P:proteolysis involved in protein catabolic process"/>
    <property type="evidence" value="ECO:0007669"/>
    <property type="project" value="TreeGrafter"/>
</dbReference>
<evidence type="ECO:0000256" key="8">
    <source>
        <dbReference type="HAMAP-Rule" id="MF_00997"/>
    </source>
</evidence>
<reference evidence="10 11" key="1">
    <citation type="submission" date="2019-04" db="EMBL/GenBank/DDBJ databases">
        <authorList>
            <person name="Grouzdev D.S."/>
            <person name="Nazina T.N."/>
        </authorList>
    </citation>
    <scope>NUCLEOTIDE SEQUENCE [LARGE SCALE GENOMIC DNA]</scope>
    <source>
        <strain evidence="10 11">SHC 3-19</strain>
    </source>
</reference>
<feature type="active site" evidence="8">
    <location>
        <position position="135"/>
    </location>
</feature>
<dbReference type="PANTHER" id="PTHR22726:SF1">
    <property type="entry name" value="METALLOENDOPEPTIDASE OMA1, MITOCHONDRIAL"/>
    <property type="match status" value="1"/>
</dbReference>
<keyword evidence="6 8" id="KW-0862">Zinc</keyword>
<dbReference type="SUPFAM" id="SSF48452">
    <property type="entry name" value="TPR-like"/>
    <property type="match status" value="1"/>
</dbReference>
<dbReference type="GO" id="GO:0008270">
    <property type="term" value="F:zinc ion binding"/>
    <property type="evidence" value="ECO:0007669"/>
    <property type="project" value="UniProtKB-UniRule"/>
</dbReference>
<dbReference type="GO" id="GO:0004222">
    <property type="term" value="F:metalloendopeptidase activity"/>
    <property type="evidence" value="ECO:0007669"/>
    <property type="project" value="InterPro"/>
</dbReference>
<dbReference type="InterPro" id="IPR051156">
    <property type="entry name" value="Mito/Outer_Membr_Metalloprot"/>
</dbReference>
<gene>
    <name evidence="10" type="ORF">E5S66_04310</name>
</gene>
<evidence type="ECO:0000313" key="10">
    <source>
        <dbReference type="EMBL" id="TLX21779.1"/>
    </source>
</evidence>
<dbReference type="EC" id="3.4.-.-" evidence="8"/>
<keyword evidence="2 8" id="KW-0479">Metal-binding</keyword>
<dbReference type="EMBL" id="SROY01000002">
    <property type="protein sequence ID" value="TLX21779.1"/>
    <property type="molecule type" value="Genomic_DNA"/>
</dbReference>
<evidence type="ECO:0000256" key="3">
    <source>
        <dbReference type="ARBA" id="ARBA00022729"/>
    </source>
</evidence>
<keyword evidence="4 8" id="KW-0574">Periplasm</keyword>
<dbReference type="PANTHER" id="PTHR22726">
    <property type="entry name" value="METALLOENDOPEPTIDASE OMA1"/>
    <property type="match status" value="1"/>
</dbReference>
<evidence type="ECO:0000256" key="7">
    <source>
        <dbReference type="ARBA" id="ARBA00023049"/>
    </source>
</evidence>
<proteinExistence type="inferred from homology"/>
<comment type="caution">
    <text evidence="10">The sequence shown here is derived from an EMBL/GenBank/DDBJ whole genome shotgun (WGS) entry which is preliminary data.</text>
</comment>
<evidence type="ECO:0000256" key="6">
    <source>
        <dbReference type="ARBA" id="ARBA00022833"/>
    </source>
</evidence>
<accession>A0A5R9PE49</accession>
<feature type="binding site" evidence="8">
    <location>
        <position position="134"/>
    </location>
    <ligand>
        <name>Zn(2+)</name>
        <dbReference type="ChEBI" id="CHEBI:29105"/>
        <note>catalytic</note>
    </ligand>
</feature>
<feature type="binding site" evidence="8">
    <location>
        <position position="204"/>
    </location>
    <ligand>
        <name>Zn(2+)</name>
        <dbReference type="ChEBI" id="CHEBI:29105"/>
        <note>catalytic</note>
    </ligand>
</feature>
<keyword evidence="7 8" id="KW-0482">Metalloprotease</keyword>
<feature type="domain" description="Peptidase M48" evidence="9">
    <location>
        <begin position="70"/>
        <end position="267"/>
    </location>
</feature>